<comment type="caution">
    <text evidence="1">The sequence shown here is derived from an EMBL/GenBank/DDBJ whole genome shotgun (WGS) entry which is preliminary data.</text>
</comment>
<reference evidence="1" key="1">
    <citation type="submission" date="2022-11" db="EMBL/GenBank/DDBJ databases">
        <title>Minimal conservation of predation-associated metabolite biosynthetic gene clusters underscores biosynthetic potential of Myxococcota including descriptions for ten novel species: Archangium lansinium sp. nov., Myxococcus landrumus sp. nov., Nannocystis bai.</title>
        <authorList>
            <person name="Ahearne A."/>
            <person name="Stevens C."/>
            <person name="Phillips K."/>
        </authorList>
    </citation>
    <scope>NUCLEOTIDE SEQUENCE</scope>
    <source>
        <strain evidence="1">Na p29</strain>
    </source>
</reference>
<sequence>MWVWSLRSKKLLPRSRNRHRVDRMACLQGLGLCARDAMLKLCDDLQLSALLLCGNPPKEICDAITMMCGDAPLLLCLL</sequence>
<evidence type="ECO:0000313" key="1">
    <source>
        <dbReference type="EMBL" id="MCY1008359.1"/>
    </source>
</evidence>
<dbReference type="RefSeq" id="WP_267770991.1">
    <property type="nucleotide sequence ID" value="NZ_JAPNKE010000002.1"/>
</dbReference>
<proteinExistence type="predicted"/>
<evidence type="ECO:0000313" key="2">
    <source>
        <dbReference type="Proteomes" id="UP001150924"/>
    </source>
</evidence>
<dbReference type="AlphaFoldDB" id="A0A9X3EQC2"/>
<gene>
    <name evidence="1" type="ORF">OV079_22935</name>
</gene>
<dbReference type="EMBL" id="JAPNKE010000002">
    <property type="protein sequence ID" value="MCY1008359.1"/>
    <property type="molecule type" value="Genomic_DNA"/>
</dbReference>
<name>A0A9X3EQC2_9BACT</name>
<organism evidence="1 2">
    <name type="scientific">Nannocystis pusilla</name>
    <dbReference type="NCBI Taxonomy" id="889268"/>
    <lineage>
        <taxon>Bacteria</taxon>
        <taxon>Pseudomonadati</taxon>
        <taxon>Myxococcota</taxon>
        <taxon>Polyangia</taxon>
        <taxon>Nannocystales</taxon>
        <taxon>Nannocystaceae</taxon>
        <taxon>Nannocystis</taxon>
    </lineage>
</organism>
<dbReference type="Proteomes" id="UP001150924">
    <property type="component" value="Unassembled WGS sequence"/>
</dbReference>
<protein>
    <submittedName>
        <fullName evidence="1">Uncharacterized protein</fullName>
    </submittedName>
</protein>
<keyword evidence="2" id="KW-1185">Reference proteome</keyword>
<accession>A0A9X3EQC2</accession>